<dbReference type="AlphaFoldDB" id="A0A1I1GEA3"/>
<sequence length="595" mass="67158">MNLPSRTEIDPKYRFDLTEIFDAPADWSTAREDLHDRLERLESLAADTPETAAELEELLAETEACYERRQRLELYAQLSKNVNTDSESAADRERALRETMAAFEPVAATVRRALGDLSEETFEDLGGSLEEYRYYATNLRRQASHVRSPAVEDVIADHEEARSGSDRILREITTTDFDPPTLERPDGETVDVRMGNYRTELSNPDRDYRRRVYEAYHAERNRFAATIVRASAEKLAAAATEADLRGYESIRDRDLRGTYPESGLEPALPESVHDTILEAVRANLEPYHRAQRVRREKLGLETLRPWDRRVSLADSPAPDLDYEEARELILESLAPLGEEYVARARTFLDDRRIDVYPTQDKRTDIPAYCPSSAVDGAFVLANFREDVRTTFFVAHELGHALAVAYNREGPTRYATCPTAVCEIPSILHELLLAEHCLKRGGPLAAHARNRLIECLAGNLYRNARTAAYNHALATTVESGEELTVERARSAYADLLEEFDPVYDRDGVPERTEGTGLRIPYSSYQYVLGATGALAVRDRLRDGTLAADEYRGFLGRTGQRPPLESFAALDLDVRSHEPFERAAATFDGYLDELESI</sequence>
<dbReference type="GO" id="GO:0006508">
    <property type="term" value="P:proteolysis"/>
    <property type="evidence" value="ECO:0007669"/>
    <property type="project" value="UniProtKB-KW"/>
</dbReference>
<dbReference type="InterPro" id="IPR001567">
    <property type="entry name" value="Pept_M3A_M3B_dom"/>
</dbReference>
<keyword evidence="10" id="KW-1185">Reference proteome</keyword>
<reference evidence="10" key="1">
    <citation type="submission" date="2016-10" db="EMBL/GenBank/DDBJ databases">
        <authorList>
            <person name="Varghese N."/>
            <person name="Submissions S."/>
        </authorList>
    </citation>
    <scope>NUCLEOTIDE SEQUENCE [LARGE SCALE GENOMIC DNA]</scope>
    <source>
        <strain evidence="10">DSM 13078</strain>
    </source>
</reference>
<evidence type="ECO:0000259" key="7">
    <source>
        <dbReference type="Pfam" id="PF01432"/>
    </source>
</evidence>
<dbReference type="InterPro" id="IPR013647">
    <property type="entry name" value="OligopepF_N_dom"/>
</dbReference>
<accession>A0A1I1GEA3</accession>
<evidence type="ECO:0000259" key="8">
    <source>
        <dbReference type="Pfam" id="PF08439"/>
    </source>
</evidence>
<dbReference type="InterPro" id="IPR042088">
    <property type="entry name" value="OligoPept_F_C"/>
</dbReference>
<dbReference type="OrthoDB" id="275607at2157"/>
<dbReference type="Proteomes" id="UP000199161">
    <property type="component" value="Unassembled WGS sequence"/>
</dbReference>
<evidence type="ECO:0000256" key="1">
    <source>
        <dbReference type="ARBA" id="ARBA00001947"/>
    </source>
</evidence>
<evidence type="ECO:0000313" key="9">
    <source>
        <dbReference type="EMBL" id="SFC09864.1"/>
    </source>
</evidence>
<protein>
    <submittedName>
        <fullName evidence="9">Oligoendopeptidase F</fullName>
    </submittedName>
</protein>
<evidence type="ECO:0000256" key="6">
    <source>
        <dbReference type="ARBA" id="ARBA00023049"/>
    </source>
</evidence>
<evidence type="ECO:0000256" key="2">
    <source>
        <dbReference type="ARBA" id="ARBA00022670"/>
    </source>
</evidence>
<dbReference type="SUPFAM" id="SSF55486">
    <property type="entry name" value="Metalloproteases ('zincins'), catalytic domain"/>
    <property type="match status" value="1"/>
</dbReference>
<feature type="domain" description="Oligopeptidase F N-terminal" evidence="8">
    <location>
        <begin position="116"/>
        <end position="177"/>
    </location>
</feature>
<evidence type="ECO:0000256" key="4">
    <source>
        <dbReference type="ARBA" id="ARBA00022801"/>
    </source>
</evidence>
<dbReference type="RefSeq" id="WP_089787688.1">
    <property type="nucleotide sequence ID" value="NZ_FOKW01000004.1"/>
</dbReference>
<comment type="cofactor">
    <cofactor evidence="1">
        <name>Zn(2+)</name>
        <dbReference type="ChEBI" id="CHEBI:29105"/>
    </cofactor>
</comment>
<keyword evidence="6" id="KW-0482">Metalloprotease</keyword>
<organism evidence="9 10">
    <name type="scientific">Natronobacterium haloterrestre</name>
    <name type="common">Halobiforma haloterrestris</name>
    <dbReference type="NCBI Taxonomy" id="148448"/>
    <lineage>
        <taxon>Archaea</taxon>
        <taxon>Methanobacteriati</taxon>
        <taxon>Methanobacteriota</taxon>
        <taxon>Stenosarchaea group</taxon>
        <taxon>Halobacteria</taxon>
        <taxon>Halobacteriales</taxon>
        <taxon>Natrialbaceae</taxon>
        <taxon>Natronobacterium</taxon>
    </lineage>
</organism>
<dbReference type="Pfam" id="PF01432">
    <property type="entry name" value="Peptidase_M3"/>
    <property type="match status" value="1"/>
</dbReference>
<evidence type="ECO:0000256" key="5">
    <source>
        <dbReference type="ARBA" id="ARBA00022833"/>
    </source>
</evidence>
<keyword evidence="4" id="KW-0378">Hydrolase</keyword>
<dbReference type="GO" id="GO:0046872">
    <property type="term" value="F:metal ion binding"/>
    <property type="evidence" value="ECO:0007669"/>
    <property type="project" value="UniProtKB-KW"/>
</dbReference>
<keyword evidence="2" id="KW-0645">Protease</keyword>
<dbReference type="Gene3D" id="1.20.140.70">
    <property type="entry name" value="Oligopeptidase f, N-terminal domain"/>
    <property type="match status" value="1"/>
</dbReference>
<dbReference type="Pfam" id="PF08439">
    <property type="entry name" value="Peptidase_M3_N"/>
    <property type="match status" value="1"/>
</dbReference>
<evidence type="ECO:0000313" key="10">
    <source>
        <dbReference type="Proteomes" id="UP000199161"/>
    </source>
</evidence>
<feature type="domain" description="Peptidase M3A/M3B catalytic" evidence="7">
    <location>
        <begin position="202"/>
        <end position="582"/>
    </location>
</feature>
<dbReference type="Gene3D" id="1.10.287.830">
    <property type="entry name" value="putative peptidase helix hairpin domain like"/>
    <property type="match status" value="1"/>
</dbReference>
<dbReference type="GO" id="GO:0004222">
    <property type="term" value="F:metalloendopeptidase activity"/>
    <property type="evidence" value="ECO:0007669"/>
    <property type="project" value="InterPro"/>
</dbReference>
<gene>
    <name evidence="9" type="ORF">SAMN05444422_104256</name>
</gene>
<keyword evidence="5" id="KW-0862">Zinc</keyword>
<name>A0A1I1GEA3_NATHA</name>
<dbReference type="Gene3D" id="1.10.1370.20">
    <property type="entry name" value="Oligoendopeptidase f, C-terminal domain"/>
    <property type="match status" value="1"/>
</dbReference>
<proteinExistence type="predicted"/>
<evidence type="ECO:0000256" key="3">
    <source>
        <dbReference type="ARBA" id="ARBA00022723"/>
    </source>
</evidence>
<dbReference type="EMBL" id="FOKW01000004">
    <property type="protein sequence ID" value="SFC09864.1"/>
    <property type="molecule type" value="Genomic_DNA"/>
</dbReference>
<keyword evidence="3" id="KW-0479">Metal-binding</keyword>